<gene>
    <name evidence="2" type="ORF">M9Y10_004395</name>
</gene>
<accession>A0ABR2JRY7</accession>
<evidence type="ECO:0000256" key="1">
    <source>
        <dbReference type="SAM" id="MobiDB-lite"/>
    </source>
</evidence>
<organism evidence="2 3">
    <name type="scientific">Tritrichomonas musculus</name>
    <dbReference type="NCBI Taxonomy" id="1915356"/>
    <lineage>
        <taxon>Eukaryota</taxon>
        <taxon>Metamonada</taxon>
        <taxon>Parabasalia</taxon>
        <taxon>Tritrichomonadida</taxon>
        <taxon>Tritrichomonadidae</taxon>
        <taxon>Tritrichomonas</taxon>
    </lineage>
</organism>
<evidence type="ECO:0000313" key="2">
    <source>
        <dbReference type="EMBL" id="KAK8881651.1"/>
    </source>
</evidence>
<proteinExistence type="predicted"/>
<name>A0ABR2JRY7_9EUKA</name>
<evidence type="ECO:0000313" key="3">
    <source>
        <dbReference type="Proteomes" id="UP001470230"/>
    </source>
</evidence>
<feature type="region of interest" description="Disordered" evidence="1">
    <location>
        <begin position="58"/>
        <end position="99"/>
    </location>
</feature>
<protein>
    <submittedName>
        <fullName evidence="2">Uncharacterized protein</fullName>
    </submittedName>
</protein>
<comment type="caution">
    <text evidence="2">The sequence shown here is derived from an EMBL/GenBank/DDBJ whole genome shotgun (WGS) entry which is preliminary data.</text>
</comment>
<dbReference type="Proteomes" id="UP001470230">
    <property type="component" value="Unassembled WGS sequence"/>
</dbReference>
<keyword evidence="3" id="KW-1185">Reference proteome</keyword>
<reference evidence="2 3" key="1">
    <citation type="submission" date="2024-04" db="EMBL/GenBank/DDBJ databases">
        <title>Tritrichomonas musculus Genome.</title>
        <authorList>
            <person name="Alves-Ferreira E."/>
            <person name="Grigg M."/>
            <person name="Lorenzi H."/>
            <person name="Galac M."/>
        </authorList>
    </citation>
    <scope>NUCLEOTIDE SEQUENCE [LARGE SCALE GENOMIC DNA]</scope>
    <source>
        <strain evidence="2 3">EAF2021</strain>
    </source>
</reference>
<dbReference type="EMBL" id="JAPFFF010000010">
    <property type="protein sequence ID" value="KAK8881651.1"/>
    <property type="molecule type" value="Genomic_DNA"/>
</dbReference>
<sequence>MSIPLTIPHKKNPNGSVQPSLVILTKDDFTTSFQKRRFNPDEYMNLFDKFKTNPFGPDYLNNSKDSRNRSSLGDFDYDYDSSPNGRRKRGSGDSPHNRGDIIDLASLSSDFDINKALGDEGSVFSSMDLDGQSTSAYSYYPGDEELFKKLQKQLNLSVFGDLFPQQFDDMEQSQKRQLGRMARLQMTQKRNWYNGIWKLFGLFDKQKKSKDRLWNNLRKFMKITENENDFNEDESINANGGDDKNQKKVRFRDGIEIADSDDDLNKNKKTVKRPWSEYDYITNDTVAKSLMYSAKKVFESFLISDKSGLNLSMRAVVVGPRNSGKTYYLRALLIHTLNYLIEGSQFKSLFIVPFDLSKAKIKTVTDFYNFMSKTVIESLLVQRTDLQLFQNSLRKAFSNLTVTSHVKRLPKPISSQDYLRQSMKEVDLLLQRMHRCYNDPDLIENFISNVAVLPETIGNIFNFDSTFCVIDHIDLLDIELKIKERKNQPIRLFEYMKFSLTQTQFLISCVDTSKLYKLMAPLNNASVDLRYISQIITVYDTCDSDHEHDMVKVNFVDNPIRSTLPITIDHCGGCPLFVCSYDDICDTYLRMKNDYLPLAIGEKNVELVTQANELIKKLFNCKTVPEIKDVTMDDYFEKEEEEEKNEKKT</sequence>